<evidence type="ECO:0000256" key="6">
    <source>
        <dbReference type="PIRSR" id="PIRSR002419-1"/>
    </source>
</evidence>
<dbReference type="Gene3D" id="1.10.1450.10">
    <property type="entry name" value="Tetraspanin"/>
    <property type="match status" value="1"/>
</dbReference>
<evidence type="ECO:0000256" key="3">
    <source>
        <dbReference type="ARBA" id="ARBA00022692"/>
    </source>
</evidence>
<dbReference type="AlphaFoldDB" id="A0AAN9BJ99"/>
<dbReference type="Proteomes" id="UP001374579">
    <property type="component" value="Unassembled WGS sequence"/>
</dbReference>
<dbReference type="InterPro" id="IPR018499">
    <property type="entry name" value="Tetraspanin/Peripherin"/>
</dbReference>
<feature type="transmembrane region" description="Helical" evidence="7">
    <location>
        <begin position="77"/>
        <end position="99"/>
    </location>
</feature>
<dbReference type="PANTHER" id="PTHR19282:SF555">
    <property type="entry name" value="TETRASPANIN-2A"/>
    <property type="match status" value="1"/>
</dbReference>
<evidence type="ECO:0000313" key="8">
    <source>
        <dbReference type="EMBL" id="KAK7106228.1"/>
    </source>
</evidence>
<dbReference type="SUPFAM" id="SSF48652">
    <property type="entry name" value="Tetraspanin"/>
    <property type="match status" value="1"/>
</dbReference>
<dbReference type="EMBL" id="JBAMIC010000007">
    <property type="protein sequence ID" value="KAK7106228.1"/>
    <property type="molecule type" value="Genomic_DNA"/>
</dbReference>
<feature type="transmembrane region" description="Helical" evidence="7">
    <location>
        <begin position="12"/>
        <end position="37"/>
    </location>
</feature>
<keyword evidence="4 7" id="KW-1133">Transmembrane helix</keyword>
<dbReference type="InterPro" id="IPR008952">
    <property type="entry name" value="Tetraspanin_EC2_sf"/>
</dbReference>
<keyword evidence="9" id="KW-1185">Reference proteome</keyword>
<dbReference type="PIRSF" id="PIRSF002419">
    <property type="entry name" value="Tetraspanin"/>
    <property type="match status" value="1"/>
</dbReference>
<comment type="subcellular location">
    <subcellularLocation>
        <location evidence="1 7">Membrane</location>
        <topology evidence="1 7">Multi-pass membrane protein</topology>
    </subcellularLocation>
</comment>
<feature type="transmembrane region" description="Helical" evidence="7">
    <location>
        <begin position="106"/>
        <end position="128"/>
    </location>
</feature>
<gene>
    <name evidence="8" type="ORF">V1264_017504</name>
</gene>
<feature type="disulfide bond" evidence="6">
    <location>
        <begin position="174"/>
        <end position="191"/>
    </location>
</feature>
<evidence type="ECO:0000313" key="9">
    <source>
        <dbReference type="Proteomes" id="UP001374579"/>
    </source>
</evidence>
<proteinExistence type="inferred from homology"/>
<dbReference type="GO" id="GO:0005886">
    <property type="term" value="C:plasma membrane"/>
    <property type="evidence" value="ECO:0007669"/>
    <property type="project" value="TreeGrafter"/>
</dbReference>
<reference evidence="8 9" key="1">
    <citation type="submission" date="2024-02" db="EMBL/GenBank/DDBJ databases">
        <title>Chromosome-scale genome assembly of the rough periwinkle Littorina saxatilis.</title>
        <authorList>
            <person name="De Jode A."/>
            <person name="Faria R."/>
            <person name="Formenti G."/>
            <person name="Sims Y."/>
            <person name="Smith T.P."/>
            <person name="Tracey A."/>
            <person name="Wood J.M.D."/>
            <person name="Zagrodzka Z.B."/>
            <person name="Johannesson K."/>
            <person name="Butlin R.K."/>
            <person name="Leder E.H."/>
        </authorList>
    </citation>
    <scope>NUCLEOTIDE SEQUENCE [LARGE SCALE GENOMIC DNA]</scope>
    <source>
        <strain evidence="8">Snail1</strain>
        <tissue evidence="8">Muscle</tissue>
    </source>
</reference>
<name>A0AAN9BJ99_9CAEN</name>
<evidence type="ECO:0000256" key="5">
    <source>
        <dbReference type="ARBA" id="ARBA00023136"/>
    </source>
</evidence>
<dbReference type="InterPro" id="IPR000301">
    <property type="entry name" value="Tetraspanin_animals"/>
</dbReference>
<sequence length="271" mass="29485">MVLCVCTMLIRYVLGLLNTILLILSLLVLSGGILLLVDGGKVLLKLYDVSKKEVDDLHVVKAPELSWLDALPMGSTGAWLCAGSTCLAALAILGLVSAIRPQNMIMWTFVVVMSILALCCIVAGSLFLCRDSDIHDALRPRAAKQLKEHYDSDGDGDGTFTKAIDALQYYVDCCGIQGPGDYVDGPPASCCNHTMLMGRVNHLADQCNNGTLAQKYYRQKGCYDRVLDLFIENKGFLAFYVIFVLIQALEALLGFVYLLLKKIPLSTVGPG</sequence>
<evidence type="ECO:0000256" key="4">
    <source>
        <dbReference type="ARBA" id="ARBA00022989"/>
    </source>
</evidence>
<feature type="transmembrane region" description="Helical" evidence="7">
    <location>
        <begin position="237"/>
        <end position="260"/>
    </location>
</feature>
<keyword evidence="5 7" id="KW-0472">Membrane</keyword>
<evidence type="ECO:0000256" key="7">
    <source>
        <dbReference type="RuleBase" id="RU361218"/>
    </source>
</evidence>
<organism evidence="8 9">
    <name type="scientific">Littorina saxatilis</name>
    <dbReference type="NCBI Taxonomy" id="31220"/>
    <lineage>
        <taxon>Eukaryota</taxon>
        <taxon>Metazoa</taxon>
        <taxon>Spiralia</taxon>
        <taxon>Lophotrochozoa</taxon>
        <taxon>Mollusca</taxon>
        <taxon>Gastropoda</taxon>
        <taxon>Caenogastropoda</taxon>
        <taxon>Littorinimorpha</taxon>
        <taxon>Littorinoidea</taxon>
        <taxon>Littorinidae</taxon>
        <taxon>Littorina</taxon>
    </lineage>
</organism>
<protein>
    <recommendedName>
        <fullName evidence="7">Tetraspanin</fullName>
    </recommendedName>
</protein>
<keyword evidence="6" id="KW-1015">Disulfide bond</keyword>
<evidence type="ECO:0000256" key="1">
    <source>
        <dbReference type="ARBA" id="ARBA00004141"/>
    </source>
</evidence>
<accession>A0AAN9BJ99</accession>
<comment type="similarity">
    <text evidence="2 7">Belongs to the tetraspanin (TM4SF) family.</text>
</comment>
<dbReference type="PANTHER" id="PTHR19282">
    <property type="entry name" value="TETRASPANIN"/>
    <property type="match status" value="1"/>
</dbReference>
<dbReference type="Pfam" id="PF00335">
    <property type="entry name" value="Tetraspanin"/>
    <property type="match status" value="1"/>
</dbReference>
<comment type="caution">
    <text evidence="8">The sequence shown here is derived from an EMBL/GenBank/DDBJ whole genome shotgun (WGS) entry which is preliminary data.</text>
</comment>
<evidence type="ECO:0000256" key="2">
    <source>
        <dbReference type="ARBA" id="ARBA00006840"/>
    </source>
</evidence>
<keyword evidence="3 7" id="KW-0812">Transmembrane</keyword>